<dbReference type="EMBL" id="BFEA01000097">
    <property type="protein sequence ID" value="GBG68193.1"/>
    <property type="molecule type" value="Genomic_DNA"/>
</dbReference>
<dbReference type="PANTHER" id="PTHR47447">
    <property type="entry name" value="OS03G0856100 PROTEIN"/>
    <property type="match status" value="1"/>
</dbReference>
<dbReference type="PROSITE" id="PS51375">
    <property type="entry name" value="PPR"/>
    <property type="match status" value="1"/>
</dbReference>
<organism evidence="5 6">
    <name type="scientific">Chara braunii</name>
    <name type="common">Braun's stonewort</name>
    <dbReference type="NCBI Taxonomy" id="69332"/>
    <lineage>
        <taxon>Eukaryota</taxon>
        <taxon>Viridiplantae</taxon>
        <taxon>Streptophyta</taxon>
        <taxon>Charophyceae</taxon>
        <taxon>Charales</taxon>
        <taxon>Characeae</taxon>
        <taxon>Chara</taxon>
    </lineage>
</organism>
<proteinExistence type="inferred from homology"/>
<dbReference type="NCBIfam" id="TIGR00756">
    <property type="entry name" value="PPR"/>
    <property type="match status" value="1"/>
</dbReference>
<feature type="repeat" description="PPR" evidence="3">
    <location>
        <begin position="564"/>
        <end position="598"/>
    </location>
</feature>
<comment type="caution">
    <text evidence="5">The sequence shown here is derived from an EMBL/GenBank/DDBJ whole genome shotgun (WGS) entry which is preliminary data.</text>
</comment>
<dbReference type="AlphaFoldDB" id="A0A388KE24"/>
<protein>
    <recommendedName>
        <fullName evidence="7">Smr domain-containing protein</fullName>
    </recommendedName>
</protein>
<sequence>MSASSLIQELGTTSILSRRKDRSSLRALLLPSCCLRESVIFRFLHASWSARGGHFPGVCYGPKAQDGSRDVFLHRRLRGSGRDRGNSLLPSATGLPTFWKSTDKQRSELWFASERHGGSSWMERKRKGRRGVTGKRATDVASAGLSLTIKGLEEYGSLVRLCDGRAIGVSKGQPSRSRLQSPLLSSLRPLFSFQVGTLNGIPAPWSNVAVTEAAAMADTLAQAADVAAMTKTDEDEETTVVPLTRRQHHPNPNRPGCLSGLANVDPSSWDPKQLARVFRRLQRSGGLSESCVSLADLRCLLLSCCRRKLVEDACAVLNGMEDLFLGSVPVGCYKAVIEGYGTVGRLGDMETVFARGMENCCSLGMRRGLYESMIVGYCAAGRVEQGLSVFREGKEVVGSLDARAYGMLIKACGKRVGYESEAERLFWEMRSIMLNDNNQRRETKGGSVRESESSSSSVREERQARVVAAAYSNGLQALTRNGNARKAWKVFDRDTHRRGGGGGGGRLSFGGVLPSGYEASARACAAMGWTETGIDMLKEMKWVAMQVKGEGRGGEWGEVEMEFSPSAYAALIDLYIAGGRYADVVQTVQQMKKKGVPPTCALTNTLVRACAEGRGQWVGRLVRLLRRSSWEKCRIACMLLFPSRQARSLQSNGSAVRKREKEDNVMGARENLGHVSRAQQMPQATDHWPELEEEHFPFTVTTSEKYVEREEEGHMVAAGVPGLKGRDGGLALRVPMRSSGIDGYVDGKQRRAAQGLEQRDFEDGFTDGEDKEEKEEGGGDDSDYVWSRLGRVFAKQAREESYTENASFCNTLVDALLYRGMVGRAQEVIKAARKTWPSYGKIKWGTRAANWSLDCRGLSAGAARLVLLDWLEELAIRTSHSALQLDREGGERGRSCLLPLDVKVIVGHPVGKQGDDDDGDGGAREGGSVWVGLEGSGRVSSPSSLTGVERREQKFPKVGNVPSWSGVSILAGEGGKEEISTKGGSPARINHMEIPEQQQQGWNQQRPCFPLSNGRGGLGKGAVRKSVMEVLTALNSPFSQSREDDSVLVAGASSMKNWLSSVNMPITERWLGCQQNFLDQRAAVRRNGVAKPFRPKKVAVIPAKGKSRRMLSREEEEEVVNYREETVNTWRL</sequence>
<evidence type="ECO:0008006" key="7">
    <source>
        <dbReference type="Google" id="ProtNLM"/>
    </source>
</evidence>
<dbReference type="Pfam" id="PF01535">
    <property type="entry name" value="PPR"/>
    <property type="match status" value="1"/>
</dbReference>
<evidence type="ECO:0000256" key="4">
    <source>
        <dbReference type="SAM" id="MobiDB-lite"/>
    </source>
</evidence>
<dbReference type="STRING" id="69332.A0A388KE24"/>
<evidence type="ECO:0000256" key="3">
    <source>
        <dbReference type="PROSITE-ProRule" id="PRU00708"/>
    </source>
</evidence>
<dbReference type="PANTHER" id="PTHR47447:SF17">
    <property type="entry name" value="OS12G0638900 PROTEIN"/>
    <property type="match status" value="1"/>
</dbReference>
<dbReference type="Proteomes" id="UP000265515">
    <property type="component" value="Unassembled WGS sequence"/>
</dbReference>
<dbReference type="InterPro" id="IPR011990">
    <property type="entry name" value="TPR-like_helical_dom_sf"/>
</dbReference>
<dbReference type="Gene3D" id="1.25.40.10">
    <property type="entry name" value="Tetratricopeptide repeat domain"/>
    <property type="match status" value="2"/>
</dbReference>
<keyword evidence="6" id="KW-1185">Reference proteome</keyword>
<feature type="region of interest" description="Disordered" evidence="4">
    <location>
        <begin position="438"/>
        <end position="460"/>
    </location>
</feature>
<reference evidence="5 6" key="1">
    <citation type="journal article" date="2018" name="Cell">
        <title>The Chara Genome: Secondary Complexity and Implications for Plant Terrestrialization.</title>
        <authorList>
            <person name="Nishiyama T."/>
            <person name="Sakayama H."/>
            <person name="Vries J.D."/>
            <person name="Buschmann H."/>
            <person name="Saint-Marcoux D."/>
            <person name="Ullrich K.K."/>
            <person name="Haas F.B."/>
            <person name="Vanderstraeten L."/>
            <person name="Becker D."/>
            <person name="Lang D."/>
            <person name="Vosolsobe S."/>
            <person name="Rombauts S."/>
            <person name="Wilhelmsson P.K.I."/>
            <person name="Janitza P."/>
            <person name="Kern R."/>
            <person name="Heyl A."/>
            <person name="Rumpler F."/>
            <person name="Villalobos L.I.A.C."/>
            <person name="Clay J.M."/>
            <person name="Skokan R."/>
            <person name="Toyoda A."/>
            <person name="Suzuki Y."/>
            <person name="Kagoshima H."/>
            <person name="Schijlen E."/>
            <person name="Tajeshwar N."/>
            <person name="Catarino B."/>
            <person name="Hetherington A.J."/>
            <person name="Saltykova A."/>
            <person name="Bonnot C."/>
            <person name="Breuninger H."/>
            <person name="Symeonidi A."/>
            <person name="Radhakrishnan G.V."/>
            <person name="Van Nieuwerburgh F."/>
            <person name="Deforce D."/>
            <person name="Chang C."/>
            <person name="Karol K.G."/>
            <person name="Hedrich R."/>
            <person name="Ulvskov P."/>
            <person name="Glockner G."/>
            <person name="Delwiche C.F."/>
            <person name="Petrasek J."/>
            <person name="Van de Peer Y."/>
            <person name="Friml J."/>
            <person name="Beilby M."/>
            <person name="Dolan L."/>
            <person name="Kohara Y."/>
            <person name="Sugano S."/>
            <person name="Fujiyama A."/>
            <person name="Delaux P.-M."/>
            <person name="Quint M."/>
            <person name="TheiBen G."/>
            <person name="Hagemann M."/>
            <person name="Harholt J."/>
            <person name="Dunand C."/>
            <person name="Zachgo S."/>
            <person name="Langdale J."/>
            <person name="Maumus F."/>
            <person name="Straeten D.V.D."/>
            <person name="Gould S.B."/>
            <person name="Rensing S.A."/>
        </authorList>
    </citation>
    <scope>NUCLEOTIDE SEQUENCE [LARGE SCALE GENOMIC DNA]</scope>
    <source>
        <strain evidence="5 6">S276</strain>
    </source>
</reference>
<accession>A0A388KE24</accession>
<evidence type="ECO:0000313" key="6">
    <source>
        <dbReference type="Proteomes" id="UP000265515"/>
    </source>
</evidence>
<dbReference type="Gramene" id="GBG68193">
    <property type="protein sequence ID" value="GBG68193"/>
    <property type="gene ID" value="CBR_g2745"/>
</dbReference>
<comment type="similarity">
    <text evidence="1">Belongs to the PPR family. P subfamily.</text>
</comment>
<dbReference type="Pfam" id="PF13812">
    <property type="entry name" value="PPR_3"/>
    <property type="match status" value="1"/>
</dbReference>
<evidence type="ECO:0000313" key="5">
    <source>
        <dbReference type="EMBL" id="GBG68193.1"/>
    </source>
</evidence>
<name>A0A388KE24_CHABU</name>
<gene>
    <name evidence="5" type="ORF">CBR_g2745</name>
</gene>
<evidence type="ECO:0000256" key="1">
    <source>
        <dbReference type="ARBA" id="ARBA00007626"/>
    </source>
</evidence>
<evidence type="ECO:0000256" key="2">
    <source>
        <dbReference type="ARBA" id="ARBA00022737"/>
    </source>
</evidence>
<keyword evidence="2" id="KW-0677">Repeat</keyword>
<feature type="compositionally biased region" description="Acidic residues" evidence="4">
    <location>
        <begin position="763"/>
        <end position="782"/>
    </location>
</feature>
<dbReference type="InterPro" id="IPR002885">
    <property type="entry name" value="PPR_rpt"/>
</dbReference>
<feature type="region of interest" description="Disordered" evidence="4">
    <location>
        <begin position="910"/>
        <end position="952"/>
    </location>
</feature>
<feature type="region of interest" description="Disordered" evidence="4">
    <location>
        <begin position="751"/>
        <end position="782"/>
    </location>
</feature>